<organism evidence="2 3">
    <name type="scientific">Actinoplanes xinjiangensis</name>
    <dbReference type="NCBI Taxonomy" id="512350"/>
    <lineage>
        <taxon>Bacteria</taxon>
        <taxon>Bacillati</taxon>
        <taxon>Actinomycetota</taxon>
        <taxon>Actinomycetes</taxon>
        <taxon>Micromonosporales</taxon>
        <taxon>Micromonosporaceae</taxon>
        <taxon>Actinoplanes</taxon>
    </lineage>
</organism>
<proteinExistence type="predicted"/>
<protein>
    <submittedName>
        <fullName evidence="2">Uncharacterized protein</fullName>
    </submittedName>
</protein>
<evidence type="ECO:0000313" key="3">
    <source>
        <dbReference type="Proteomes" id="UP000245697"/>
    </source>
</evidence>
<dbReference type="RefSeq" id="WP_109599917.1">
    <property type="nucleotide sequence ID" value="NZ_BONA01000071.1"/>
</dbReference>
<keyword evidence="3" id="KW-1185">Reference proteome</keyword>
<sequence>MSRLSWLAAAAVVAALTVAVVLAVRPGTSPDPGGAPSPADPAQHRVSPGAPVSDERLRSAKPVPKGG</sequence>
<accession>A0A316F519</accession>
<evidence type="ECO:0000256" key="1">
    <source>
        <dbReference type="SAM" id="MobiDB-lite"/>
    </source>
</evidence>
<gene>
    <name evidence="2" type="ORF">BC793_119158</name>
</gene>
<feature type="region of interest" description="Disordered" evidence="1">
    <location>
        <begin position="25"/>
        <end position="67"/>
    </location>
</feature>
<dbReference type="Proteomes" id="UP000245697">
    <property type="component" value="Unassembled WGS sequence"/>
</dbReference>
<reference evidence="2 3" key="1">
    <citation type="submission" date="2018-05" db="EMBL/GenBank/DDBJ databases">
        <title>Genomic Encyclopedia of Archaeal and Bacterial Type Strains, Phase II (KMG-II): from individual species to whole genera.</title>
        <authorList>
            <person name="Goeker M."/>
        </authorList>
    </citation>
    <scope>NUCLEOTIDE SEQUENCE [LARGE SCALE GENOMIC DNA]</scope>
    <source>
        <strain evidence="2 3">DSM 45184</strain>
    </source>
</reference>
<evidence type="ECO:0000313" key="2">
    <source>
        <dbReference type="EMBL" id="PWK40550.1"/>
    </source>
</evidence>
<dbReference type="EMBL" id="QGGR01000019">
    <property type="protein sequence ID" value="PWK40550.1"/>
    <property type="molecule type" value="Genomic_DNA"/>
</dbReference>
<comment type="caution">
    <text evidence="2">The sequence shown here is derived from an EMBL/GenBank/DDBJ whole genome shotgun (WGS) entry which is preliminary data.</text>
</comment>
<name>A0A316F519_9ACTN</name>
<dbReference type="AlphaFoldDB" id="A0A316F519"/>